<dbReference type="HAMAP" id="MF_01445">
    <property type="entry name" value="TsaD"/>
    <property type="match status" value="1"/>
</dbReference>
<evidence type="ECO:0000313" key="10">
    <source>
        <dbReference type="Proteomes" id="UP000177583"/>
    </source>
</evidence>
<dbReference type="EMBL" id="MFNF01000001">
    <property type="protein sequence ID" value="OGH04675.1"/>
    <property type="molecule type" value="Genomic_DNA"/>
</dbReference>
<proteinExistence type="inferred from homology"/>
<keyword evidence="4 7" id="KW-0408">Iron</keyword>
<dbReference type="InterPro" id="IPR017861">
    <property type="entry name" value="KAE1/TsaD"/>
</dbReference>
<dbReference type="Proteomes" id="UP000177583">
    <property type="component" value="Unassembled WGS sequence"/>
</dbReference>
<evidence type="ECO:0000256" key="4">
    <source>
        <dbReference type="ARBA" id="ARBA00023004"/>
    </source>
</evidence>
<dbReference type="InterPro" id="IPR000905">
    <property type="entry name" value="Gcp-like_dom"/>
</dbReference>
<dbReference type="PROSITE" id="PS01016">
    <property type="entry name" value="GLYCOPROTEASE"/>
    <property type="match status" value="1"/>
</dbReference>
<dbReference type="SUPFAM" id="SSF53067">
    <property type="entry name" value="Actin-like ATPase domain"/>
    <property type="match status" value="1"/>
</dbReference>
<organism evidence="9 10">
    <name type="scientific">Candidatus Lambdaproteobacteria bacterium RIFOXYD2_FULL_56_26</name>
    <dbReference type="NCBI Taxonomy" id="1817773"/>
    <lineage>
        <taxon>Bacteria</taxon>
        <taxon>Pseudomonadati</taxon>
        <taxon>Pseudomonadota</taxon>
        <taxon>Candidatus Lambdaproteobacteria</taxon>
    </lineage>
</organism>
<keyword evidence="5 7" id="KW-0012">Acyltransferase</keyword>
<feature type="binding site" evidence="7">
    <location>
        <position position="318"/>
    </location>
    <ligand>
        <name>Fe cation</name>
        <dbReference type="ChEBI" id="CHEBI:24875"/>
    </ligand>
</feature>
<comment type="cofactor">
    <cofactor evidence="7">
        <name>Fe(2+)</name>
        <dbReference type="ChEBI" id="CHEBI:29033"/>
    </cofactor>
    <text evidence="7">Binds 1 Fe(2+) ion per subunit.</text>
</comment>
<feature type="binding site" evidence="7">
    <location>
        <position position="183"/>
    </location>
    <ligand>
        <name>substrate</name>
    </ligand>
</feature>
<evidence type="ECO:0000256" key="5">
    <source>
        <dbReference type="ARBA" id="ARBA00023315"/>
    </source>
</evidence>
<evidence type="ECO:0000256" key="6">
    <source>
        <dbReference type="ARBA" id="ARBA00048117"/>
    </source>
</evidence>
<dbReference type="GO" id="GO:0005506">
    <property type="term" value="F:iron ion binding"/>
    <property type="evidence" value="ECO:0007669"/>
    <property type="project" value="UniProtKB-UniRule"/>
</dbReference>
<dbReference type="Gene3D" id="3.30.420.40">
    <property type="match status" value="2"/>
</dbReference>
<dbReference type="AlphaFoldDB" id="A0A1F6H2T3"/>
<dbReference type="PANTHER" id="PTHR11735:SF6">
    <property type="entry name" value="TRNA N6-ADENOSINE THREONYLCARBAMOYLTRANSFERASE, MITOCHONDRIAL"/>
    <property type="match status" value="1"/>
</dbReference>
<dbReference type="CDD" id="cd24133">
    <property type="entry name" value="ASKHA_NBD_TsaD_bac"/>
    <property type="match status" value="1"/>
</dbReference>
<protein>
    <recommendedName>
        <fullName evidence="7">tRNA N6-adenosine threonylcarbamoyltransferase</fullName>
        <ecNumber evidence="7">2.3.1.234</ecNumber>
    </recommendedName>
    <alternativeName>
        <fullName evidence="7">N6-L-threonylcarbamoyladenine synthase</fullName>
        <shortName evidence="7">t(6)A synthase</shortName>
    </alternativeName>
    <alternativeName>
        <fullName evidence="7">t(6)A37 threonylcarbamoyladenosine biosynthesis protein TsaD</fullName>
    </alternativeName>
    <alternativeName>
        <fullName evidence="7">tRNA threonylcarbamoyladenosine biosynthesis protein TsaD</fullName>
    </alternativeName>
</protein>
<dbReference type="PRINTS" id="PR00789">
    <property type="entry name" value="OSIALOPTASE"/>
</dbReference>
<comment type="caution">
    <text evidence="9">The sequence shown here is derived from an EMBL/GenBank/DDBJ whole genome shotgun (WGS) entry which is preliminary data.</text>
</comment>
<evidence type="ECO:0000259" key="8">
    <source>
        <dbReference type="Pfam" id="PF00814"/>
    </source>
</evidence>
<reference evidence="9 10" key="1">
    <citation type="journal article" date="2016" name="Nat. Commun.">
        <title>Thousands of microbial genomes shed light on interconnected biogeochemical processes in an aquifer system.</title>
        <authorList>
            <person name="Anantharaman K."/>
            <person name="Brown C.T."/>
            <person name="Hug L.A."/>
            <person name="Sharon I."/>
            <person name="Castelle C.J."/>
            <person name="Probst A.J."/>
            <person name="Thomas B.C."/>
            <person name="Singh A."/>
            <person name="Wilkins M.J."/>
            <person name="Karaoz U."/>
            <person name="Brodie E.L."/>
            <person name="Williams K.H."/>
            <person name="Hubbard S.S."/>
            <person name="Banfield J.F."/>
        </authorList>
    </citation>
    <scope>NUCLEOTIDE SEQUENCE [LARGE SCALE GENOMIC DNA]</scope>
</reference>
<evidence type="ECO:0000256" key="7">
    <source>
        <dbReference type="HAMAP-Rule" id="MF_01445"/>
    </source>
</evidence>
<dbReference type="NCBIfam" id="TIGR00329">
    <property type="entry name" value="gcp_kae1"/>
    <property type="match status" value="1"/>
</dbReference>
<dbReference type="InterPro" id="IPR017860">
    <property type="entry name" value="Peptidase_M22_CS"/>
</dbReference>
<dbReference type="PANTHER" id="PTHR11735">
    <property type="entry name" value="TRNA N6-ADENOSINE THREONYLCARBAMOYLTRANSFERASE"/>
    <property type="match status" value="1"/>
</dbReference>
<comment type="subcellular location">
    <subcellularLocation>
        <location evidence="7">Cytoplasm</location>
    </subcellularLocation>
</comment>
<feature type="binding site" evidence="7">
    <location>
        <position position="114"/>
    </location>
    <ligand>
        <name>Fe cation</name>
        <dbReference type="ChEBI" id="CHEBI:24875"/>
    </ligand>
</feature>
<keyword evidence="3 7" id="KW-0479">Metal-binding</keyword>
<feature type="domain" description="Gcp-like" evidence="8">
    <location>
        <begin position="23"/>
        <end position="324"/>
    </location>
</feature>
<comment type="function">
    <text evidence="7">Required for the formation of a threonylcarbamoyl group on adenosine at position 37 (t(6)A37) in tRNAs that read codons beginning with adenine. Is involved in the transfer of the threonylcarbamoyl moiety of threonylcarbamoyl-AMP (TC-AMP) to the N6 group of A37, together with TsaE and TsaB. TsaD likely plays a direct catalytic role in this reaction.</text>
</comment>
<feature type="binding site" evidence="7">
    <location>
        <position position="290"/>
    </location>
    <ligand>
        <name>substrate</name>
    </ligand>
</feature>
<feature type="binding site" evidence="7">
    <location>
        <begin position="133"/>
        <end position="137"/>
    </location>
    <ligand>
        <name>substrate</name>
    </ligand>
</feature>
<dbReference type="NCBIfam" id="TIGR03723">
    <property type="entry name" value="T6A_TsaD_YgjD"/>
    <property type="match status" value="1"/>
</dbReference>
<feature type="binding site" evidence="7">
    <location>
        <position position="179"/>
    </location>
    <ligand>
        <name>substrate</name>
    </ligand>
</feature>
<dbReference type="GO" id="GO:0005737">
    <property type="term" value="C:cytoplasm"/>
    <property type="evidence" value="ECO:0007669"/>
    <property type="project" value="UniProtKB-SubCell"/>
</dbReference>
<sequence length="372" mass="40081">MILAIETSCDDSALALIGRQGEVVYESLSSQVDFHGKYGGVVPEIASRRHLLTLPLLFEELKAARGLKAEEIRAIAVTQAPGLVGSILVGLSWAKALAWAWDKPLVAVDHLEGHLLAARLDHPELEFPFLSLIASGGHTHLVLAEGLGRYRLLGKTLDDALGEAYDKVAKLLGFEYPGGPILDKIANSSKTASTQFTLPLQKHKTLNFSFSGIKTAVLNEAIARNLRVENLRLLGYSDFQALPEPSRLAIADLVNSFQTTAAKIVVQRFEQALAKVSVQRISLTGGVAANSALRQALGELAQKRGLEFYCPLPKHCTDNAAMIGQVAFEYLKLGTGVHPNPLSLGASPKSPMGLMELDLGESLDVKKVDPRP</sequence>
<dbReference type="InterPro" id="IPR043129">
    <property type="entry name" value="ATPase_NBD"/>
</dbReference>
<feature type="binding site" evidence="7">
    <location>
        <position position="110"/>
    </location>
    <ligand>
        <name>Fe cation</name>
        <dbReference type="ChEBI" id="CHEBI:24875"/>
    </ligand>
</feature>
<dbReference type="EC" id="2.3.1.234" evidence="7"/>
<feature type="binding site" evidence="7">
    <location>
        <position position="166"/>
    </location>
    <ligand>
        <name>substrate</name>
    </ligand>
</feature>
<gene>
    <name evidence="7" type="primary">tsaD</name>
    <name evidence="9" type="ORF">A2557_06705</name>
</gene>
<comment type="similarity">
    <text evidence="7">Belongs to the KAE1 / TsaD family.</text>
</comment>
<keyword evidence="7" id="KW-0963">Cytoplasm</keyword>
<evidence type="ECO:0000256" key="2">
    <source>
        <dbReference type="ARBA" id="ARBA00022694"/>
    </source>
</evidence>
<evidence type="ECO:0000256" key="3">
    <source>
        <dbReference type="ARBA" id="ARBA00022723"/>
    </source>
</evidence>
<name>A0A1F6H2T3_9PROT</name>
<dbReference type="InterPro" id="IPR022450">
    <property type="entry name" value="TsaD"/>
</dbReference>
<accession>A0A1F6H2T3</accession>
<comment type="catalytic activity">
    <reaction evidence="6 7">
        <text>L-threonylcarbamoyladenylate + adenosine(37) in tRNA = N(6)-L-threonylcarbamoyladenosine(37) in tRNA + AMP + H(+)</text>
        <dbReference type="Rhea" id="RHEA:37059"/>
        <dbReference type="Rhea" id="RHEA-COMP:10162"/>
        <dbReference type="Rhea" id="RHEA-COMP:10163"/>
        <dbReference type="ChEBI" id="CHEBI:15378"/>
        <dbReference type="ChEBI" id="CHEBI:73682"/>
        <dbReference type="ChEBI" id="CHEBI:74411"/>
        <dbReference type="ChEBI" id="CHEBI:74418"/>
        <dbReference type="ChEBI" id="CHEBI:456215"/>
        <dbReference type="EC" id="2.3.1.234"/>
    </reaction>
</comment>
<evidence type="ECO:0000313" key="9">
    <source>
        <dbReference type="EMBL" id="OGH04675.1"/>
    </source>
</evidence>
<evidence type="ECO:0000256" key="1">
    <source>
        <dbReference type="ARBA" id="ARBA00022679"/>
    </source>
</evidence>
<dbReference type="FunFam" id="3.30.420.40:FF:000012">
    <property type="entry name" value="tRNA N6-adenosine threonylcarbamoyltransferase"/>
    <property type="match status" value="1"/>
</dbReference>
<dbReference type="GO" id="GO:0002949">
    <property type="term" value="P:tRNA threonylcarbamoyladenosine modification"/>
    <property type="evidence" value="ECO:0007669"/>
    <property type="project" value="UniProtKB-UniRule"/>
</dbReference>
<keyword evidence="2 7" id="KW-0819">tRNA processing</keyword>
<dbReference type="GO" id="GO:0061711">
    <property type="term" value="F:tRNA N(6)-L-threonylcarbamoyladenine synthase activity"/>
    <property type="evidence" value="ECO:0007669"/>
    <property type="project" value="UniProtKB-EC"/>
</dbReference>
<keyword evidence="1 7" id="KW-0808">Transferase</keyword>
<dbReference type="Pfam" id="PF00814">
    <property type="entry name" value="TsaD"/>
    <property type="match status" value="1"/>
</dbReference>